<dbReference type="OrthoDB" id="2804062at2759"/>
<protein>
    <recommendedName>
        <fullName evidence="2">CxC2-like cysteine cluster KDZ transposase-associated domain-containing protein</fullName>
    </recommendedName>
</protein>
<sequence>MERAAVWWREINCDRNRQSQLAMHTAVQQNTELPDNEALQYLDDDNVNIQADNDCQEAGDSDVLDSPKRPAVRPCQDWLPHRQEYLDEMHRHDGLGVSVCPMHNEVSQAPATASFAGTYFADESLPNIGLEVQVGHEDTNCNNPIPKATTFEVVDTSGQHTVTLSFCGCPGAAHPMVPCKLSAYDFYHSLLHKTDNMGIQRRGDGSSLSMGVRRALWMGNVRSSVLLVPIPVDICTNINHRRELQAIPQGKDIQSDPALGDGWAHWVPRQPFYEYLLEHGGAVEVNYCDSDLKAINTAARNRKNYRASGAGVFLCGRHGLLRKNGLGSLQIGERYPNMDYIVFCGLWSRNLVRRVETLPLHMQVDPNILNKAKTLPKFHEFNHGYNCQAEYSLNITRHAGRMNGKDPERCMSTKEMGEGSREDTLDNFARSYNFHKIAGFGTFYPPKLDEAIEMHAIHQDAFEKFNKTFPEEITHKWADKVTVWDADHTQPNPYVEPNQATSLPALKLELAQEEAADAMRGIFHTQDKPIAAFLSNALDLEEEQRLIILKTKSKATDLQASARQEKSNTLHMCITRFREMQVVYMPGAPELCAEGAAPLTPTAYDIINHPTGRPSQPDSEQQPTASDSSHLPELECLWLPSTIPWDMHDQACVPGLVKTETCFQLVLLDDTLVNLRHLLRISTTVREHTRSNGAGTSQCLGSRSQNVLHRFTDKIARCVARYRAAYAALMSLDPMGDWKDQLQELKPDDVCSPHRDHVDDGGKKHKKKKRKHNDTTRPSEGKRELSWIWLRNGPLGWPTMENLTPEQITDITDVTKDMCAEWAQMQAQADRWSEEGIWLVEEMCRILSYFEWKANWWRRQHDRHTDASPDVMRGLNAYADKQAALVTALGHSFAQKWYPFHLKHNISVEWPIEFIPIA</sequence>
<dbReference type="EMBL" id="KV417572">
    <property type="protein sequence ID" value="KZP18442.1"/>
    <property type="molecule type" value="Genomic_DNA"/>
</dbReference>
<feature type="region of interest" description="Disordered" evidence="1">
    <location>
        <begin position="746"/>
        <end position="779"/>
    </location>
</feature>
<evidence type="ECO:0000313" key="4">
    <source>
        <dbReference type="Proteomes" id="UP000076532"/>
    </source>
</evidence>
<dbReference type="InterPro" id="IPR040521">
    <property type="entry name" value="KDZ"/>
</dbReference>
<feature type="domain" description="CxC2-like cysteine cluster KDZ transposase-associated" evidence="2">
    <location>
        <begin position="125"/>
        <end position="173"/>
    </location>
</feature>
<dbReference type="InterPro" id="IPR041457">
    <property type="entry name" value="CxC2_KDZ-assoc"/>
</dbReference>
<feature type="compositionally biased region" description="Basic residues" evidence="1">
    <location>
        <begin position="763"/>
        <end position="772"/>
    </location>
</feature>
<dbReference type="Proteomes" id="UP000076532">
    <property type="component" value="Unassembled WGS sequence"/>
</dbReference>
<evidence type="ECO:0000256" key="1">
    <source>
        <dbReference type="SAM" id="MobiDB-lite"/>
    </source>
</evidence>
<feature type="compositionally biased region" description="Polar residues" evidence="1">
    <location>
        <begin position="613"/>
        <end position="629"/>
    </location>
</feature>
<dbReference type="Pfam" id="PF18758">
    <property type="entry name" value="KDZ"/>
    <property type="match status" value="1"/>
</dbReference>
<proteinExistence type="predicted"/>
<evidence type="ECO:0000313" key="3">
    <source>
        <dbReference type="EMBL" id="KZP18442.1"/>
    </source>
</evidence>
<feature type="region of interest" description="Disordered" evidence="1">
    <location>
        <begin position="603"/>
        <end position="630"/>
    </location>
</feature>
<dbReference type="Pfam" id="PF18803">
    <property type="entry name" value="CxC2"/>
    <property type="match status" value="1"/>
</dbReference>
<dbReference type="AlphaFoldDB" id="A0A166H3J6"/>
<name>A0A166H3J6_9AGAM</name>
<feature type="compositionally biased region" description="Basic and acidic residues" evidence="1">
    <location>
        <begin position="746"/>
        <end position="762"/>
    </location>
</feature>
<organism evidence="3 4">
    <name type="scientific">Athelia psychrophila</name>
    <dbReference type="NCBI Taxonomy" id="1759441"/>
    <lineage>
        <taxon>Eukaryota</taxon>
        <taxon>Fungi</taxon>
        <taxon>Dikarya</taxon>
        <taxon>Basidiomycota</taxon>
        <taxon>Agaricomycotina</taxon>
        <taxon>Agaricomycetes</taxon>
        <taxon>Agaricomycetidae</taxon>
        <taxon>Atheliales</taxon>
        <taxon>Atheliaceae</taxon>
        <taxon>Athelia</taxon>
    </lineage>
</organism>
<evidence type="ECO:0000259" key="2">
    <source>
        <dbReference type="Pfam" id="PF18803"/>
    </source>
</evidence>
<accession>A0A166H3J6</accession>
<dbReference type="STRING" id="436010.A0A166H3J6"/>
<gene>
    <name evidence="3" type="ORF">FIBSPDRAFT_893441</name>
</gene>
<keyword evidence="4" id="KW-1185">Reference proteome</keyword>
<reference evidence="3 4" key="1">
    <citation type="journal article" date="2016" name="Mol. Biol. Evol.">
        <title>Comparative Genomics of Early-Diverging Mushroom-Forming Fungi Provides Insights into the Origins of Lignocellulose Decay Capabilities.</title>
        <authorList>
            <person name="Nagy L.G."/>
            <person name="Riley R."/>
            <person name="Tritt A."/>
            <person name="Adam C."/>
            <person name="Daum C."/>
            <person name="Floudas D."/>
            <person name="Sun H."/>
            <person name="Yadav J.S."/>
            <person name="Pangilinan J."/>
            <person name="Larsson K.H."/>
            <person name="Matsuura K."/>
            <person name="Barry K."/>
            <person name="Labutti K."/>
            <person name="Kuo R."/>
            <person name="Ohm R.A."/>
            <person name="Bhattacharya S.S."/>
            <person name="Shirouzu T."/>
            <person name="Yoshinaga Y."/>
            <person name="Martin F.M."/>
            <person name="Grigoriev I.V."/>
            <person name="Hibbett D.S."/>
        </authorList>
    </citation>
    <scope>NUCLEOTIDE SEQUENCE [LARGE SCALE GENOMIC DNA]</scope>
    <source>
        <strain evidence="3 4">CBS 109695</strain>
    </source>
</reference>